<evidence type="ECO:0000313" key="5">
    <source>
        <dbReference type="Proteomes" id="UP000192223"/>
    </source>
</evidence>
<sequence length="508" mass="57326">MSVLKIVALFATLLHSLIEAEVIYNSSSAAKDDWWKYATYYQIYPRSFKDSDDDGMGDLKGITSKLQHLVNAGVTAAWLSPIFKSPGIDGGYDVSDFRDIDEKFGTMSDFEQLIKTAHELGLKIILDYVPNHTSDQHVWFQLSKNKTAGYEDYYIWKKSYNSTTPPNNWKQITQLNEILLSDKLLLLPFTLNIIRGNTRVLMSEGYTDINNTMKYYGNDTVDGAHFPFNFFIITQTSLNSTAKEIISAIKLWFQHMPSKCVANWVLGNHDRDRVATRLGLENVDGYNMLTAFLPGALVTYYGEEIGMENGEVTWEEGQDPGACNGLESDFNSESRDFERTPFHWDSSVNAGFSTGNKTWLPVSSKYKTNNLELQSKDGVKSHFHVYQDLMKLRKEDTLIYGNLNVEVLATYVLAFTRELDGNDTYVFIFNKGNYSTSVSLSSFKSLSGNVTVVLSSTNSSRNKGDTLSTASIIMDAHEAIIAKSRSNVSVCWNIYTILLIMVLLFRIS</sequence>
<dbReference type="RefSeq" id="XP_025831782.1">
    <property type="nucleotide sequence ID" value="XM_025975997.1"/>
</dbReference>
<keyword evidence="5" id="KW-1185">Reference proteome</keyword>
<feature type="chain" id="PRO_5028935450" description="alpha-glucosidase" evidence="3">
    <location>
        <begin position="21"/>
        <end position="508"/>
    </location>
</feature>
<evidence type="ECO:0000313" key="6">
    <source>
        <dbReference type="RefSeq" id="XP_025831782.1"/>
    </source>
</evidence>
<evidence type="ECO:0000256" key="2">
    <source>
        <dbReference type="ARBA" id="ARBA00012741"/>
    </source>
</evidence>
<dbReference type="KEGG" id="apln:112904873"/>
<proteinExistence type="predicted"/>
<accession>A0A7F5R744</accession>
<dbReference type="Pfam" id="PF00128">
    <property type="entry name" value="Alpha-amylase"/>
    <property type="match status" value="2"/>
</dbReference>
<feature type="domain" description="Glycosyl hydrolase family 13 catalytic" evidence="4">
    <location>
        <begin position="42"/>
        <end position="339"/>
    </location>
</feature>
<name>A0A7F5R744_AGRPL</name>
<dbReference type="GeneID" id="112904873"/>
<feature type="signal peptide" evidence="3">
    <location>
        <begin position="1"/>
        <end position="20"/>
    </location>
</feature>
<dbReference type="GO" id="GO:0004558">
    <property type="term" value="F:alpha-1,4-glucosidase activity"/>
    <property type="evidence" value="ECO:0007669"/>
    <property type="project" value="UniProtKB-EC"/>
</dbReference>
<dbReference type="InterPro" id="IPR013780">
    <property type="entry name" value="Glyco_hydro_b"/>
</dbReference>
<dbReference type="FunCoup" id="A0A7F5R744">
    <property type="interactions" value="44"/>
</dbReference>
<reference evidence="6" key="1">
    <citation type="submission" date="2025-08" db="UniProtKB">
        <authorList>
            <consortium name="RefSeq"/>
        </authorList>
    </citation>
    <scope>IDENTIFICATION</scope>
    <source>
        <tissue evidence="6">Entire body</tissue>
    </source>
</reference>
<evidence type="ECO:0000256" key="3">
    <source>
        <dbReference type="SAM" id="SignalP"/>
    </source>
</evidence>
<dbReference type="Gene3D" id="3.20.20.80">
    <property type="entry name" value="Glycosidases"/>
    <property type="match status" value="2"/>
</dbReference>
<dbReference type="EC" id="3.2.1.20" evidence="2"/>
<comment type="catalytic activity">
    <reaction evidence="1">
        <text>Hydrolysis of terminal, non-reducing (1-&gt;4)-linked alpha-D-glucose residues with release of alpha-D-glucose.</text>
        <dbReference type="EC" id="3.2.1.20"/>
    </reaction>
</comment>
<protein>
    <recommendedName>
        <fullName evidence="2">alpha-glucosidase</fullName>
        <ecNumber evidence="2">3.2.1.20</ecNumber>
    </recommendedName>
</protein>
<dbReference type="InterPro" id="IPR017853">
    <property type="entry name" value="GH"/>
</dbReference>
<dbReference type="Proteomes" id="UP000192223">
    <property type="component" value="Unplaced"/>
</dbReference>
<dbReference type="SMART" id="SM00642">
    <property type="entry name" value="Aamy"/>
    <property type="match status" value="1"/>
</dbReference>
<dbReference type="InParanoid" id="A0A7F5R744"/>
<dbReference type="PANTHER" id="PTHR10357:SF179">
    <property type="entry name" value="NEUTRAL AND BASIC AMINO ACID TRANSPORT PROTEIN RBAT"/>
    <property type="match status" value="1"/>
</dbReference>
<organism evidence="5 6">
    <name type="scientific">Agrilus planipennis</name>
    <name type="common">Emerald ash borer</name>
    <name type="synonym">Agrilus marcopoli</name>
    <dbReference type="NCBI Taxonomy" id="224129"/>
    <lineage>
        <taxon>Eukaryota</taxon>
        <taxon>Metazoa</taxon>
        <taxon>Ecdysozoa</taxon>
        <taxon>Arthropoda</taxon>
        <taxon>Hexapoda</taxon>
        <taxon>Insecta</taxon>
        <taxon>Pterygota</taxon>
        <taxon>Neoptera</taxon>
        <taxon>Endopterygota</taxon>
        <taxon>Coleoptera</taxon>
        <taxon>Polyphaga</taxon>
        <taxon>Elateriformia</taxon>
        <taxon>Buprestoidea</taxon>
        <taxon>Buprestidae</taxon>
        <taxon>Agrilinae</taxon>
        <taxon>Agrilus</taxon>
    </lineage>
</organism>
<evidence type="ECO:0000259" key="4">
    <source>
        <dbReference type="SMART" id="SM00642"/>
    </source>
</evidence>
<dbReference type="SUPFAM" id="SSF51445">
    <property type="entry name" value="(Trans)glycosidases"/>
    <property type="match status" value="1"/>
</dbReference>
<evidence type="ECO:0000256" key="1">
    <source>
        <dbReference type="ARBA" id="ARBA00001657"/>
    </source>
</evidence>
<dbReference type="Gene3D" id="2.60.40.1180">
    <property type="entry name" value="Golgi alpha-mannosidase II"/>
    <property type="match status" value="1"/>
</dbReference>
<keyword evidence="3" id="KW-0732">Signal</keyword>
<gene>
    <name evidence="6" type="primary">LOC112904873</name>
</gene>
<dbReference type="Gene3D" id="3.90.400.10">
    <property type="entry name" value="Oligo-1,6-glucosidase, Domain 2"/>
    <property type="match status" value="1"/>
</dbReference>
<dbReference type="InterPro" id="IPR006047">
    <property type="entry name" value="GH13_cat_dom"/>
</dbReference>
<dbReference type="InterPro" id="IPR045857">
    <property type="entry name" value="O16G_dom_2"/>
</dbReference>
<dbReference type="PANTHER" id="PTHR10357">
    <property type="entry name" value="ALPHA-AMYLASE FAMILY MEMBER"/>
    <property type="match status" value="1"/>
</dbReference>
<dbReference type="OrthoDB" id="1740265at2759"/>
<dbReference type="AlphaFoldDB" id="A0A7F5R744"/>
<dbReference type="GO" id="GO:0005975">
    <property type="term" value="P:carbohydrate metabolic process"/>
    <property type="evidence" value="ECO:0007669"/>
    <property type="project" value="InterPro"/>
</dbReference>